<dbReference type="Gene3D" id="1.20.144.10">
    <property type="entry name" value="Phosphatidic acid phosphatase type 2/haloperoxidase"/>
    <property type="match status" value="1"/>
</dbReference>
<reference evidence="4" key="2">
    <citation type="submission" date="2024-02" db="EMBL/GenBank/DDBJ databases">
        <title>Neisseria leonii sp. nov.</title>
        <authorList>
            <person name="Boutroux M."/>
            <person name="Favre-Rochex S."/>
            <person name="Gorgette O."/>
            <person name="Touak G."/>
            <person name="Muhle E."/>
            <person name="Chesneau O."/>
            <person name="Clermont D."/>
            <person name="Rahi P."/>
        </authorList>
    </citation>
    <scope>NUCLEOTIDE SEQUENCE</scope>
    <source>
        <strain evidence="4">51.81</strain>
    </source>
</reference>
<proteinExistence type="predicted"/>
<dbReference type="PANTHER" id="PTHR14969">
    <property type="entry name" value="SPHINGOSINE-1-PHOSPHATE PHOSPHOHYDROLASE"/>
    <property type="match status" value="1"/>
</dbReference>
<dbReference type="RefSeq" id="WP_274585625.1">
    <property type="nucleotide sequence ID" value="NZ_CP146598.1"/>
</dbReference>
<evidence type="ECO:0000313" key="5">
    <source>
        <dbReference type="Proteomes" id="UP001149607"/>
    </source>
</evidence>
<name>A0A9X4IBL7_9NEIS</name>
<dbReference type="EMBL" id="CP146598">
    <property type="protein sequence ID" value="WWY03987.1"/>
    <property type="molecule type" value="Genomic_DNA"/>
</dbReference>
<keyword evidence="1" id="KW-0812">Transmembrane</keyword>
<evidence type="ECO:0000256" key="1">
    <source>
        <dbReference type="SAM" id="Phobius"/>
    </source>
</evidence>
<feature type="transmembrane region" description="Helical" evidence="1">
    <location>
        <begin position="88"/>
        <end position="105"/>
    </location>
</feature>
<dbReference type="SUPFAM" id="SSF48317">
    <property type="entry name" value="Acid phosphatase/Vanadium-dependent haloperoxidase"/>
    <property type="match status" value="1"/>
</dbReference>
<dbReference type="Pfam" id="PF01569">
    <property type="entry name" value="PAP2"/>
    <property type="match status" value="1"/>
</dbReference>
<protein>
    <submittedName>
        <fullName evidence="3">Phosphatase PAP2 family protein</fullName>
    </submittedName>
</protein>
<feature type="transmembrane region" description="Helical" evidence="1">
    <location>
        <begin position="125"/>
        <end position="145"/>
    </location>
</feature>
<dbReference type="PANTHER" id="PTHR14969:SF13">
    <property type="entry name" value="AT30094P"/>
    <property type="match status" value="1"/>
</dbReference>
<reference evidence="3" key="1">
    <citation type="submission" date="2022-10" db="EMBL/GenBank/DDBJ databases">
        <authorList>
            <person name="Boutroux M."/>
        </authorList>
    </citation>
    <scope>NUCLEOTIDE SEQUENCE</scope>
    <source>
        <strain evidence="3">51.81</strain>
    </source>
</reference>
<dbReference type="CDD" id="cd03392">
    <property type="entry name" value="PAP2_like_2"/>
    <property type="match status" value="1"/>
</dbReference>
<organism evidence="3">
    <name type="scientific">Neisseria leonii</name>
    <dbReference type="NCBI Taxonomy" id="2995413"/>
    <lineage>
        <taxon>Bacteria</taxon>
        <taxon>Pseudomonadati</taxon>
        <taxon>Pseudomonadota</taxon>
        <taxon>Betaproteobacteria</taxon>
        <taxon>Neisseriales</taxon>
        <taxon>Neisseriaceae</taxon>
        <taxon>Neisseria</taxon>
    </lineage>
</organism>
<feature type="transmembrane region" description="Helical" evidence="1">
    <location>
        <begin position="182"/>
        <end position="200"/>
    </location>
</feature>
<dbReference type="AlphaFoldDB" id="A0A9X4IBL7"/>
<dbReference type="InterPro" id="IPR000326">
    <property type="entry name" value="PAP2/HPO"/>
</dbReference>
<keyword evidence="1" id="KW-0472">Membrane</keyword>
<gene>
    <name evidence="3" type="ORF">ORY91_001987</name>
    <name evidence="4" type="ORF">V9W64_04510</name>
</gene>
<keyword evidence="5" id="KW-1185">Reference proteome</keyword>
<dbReference type="Proteomes" id="UP001149607">
    <property type="component" value="Chromosome"/>
</dbReference>
<accession>A0A9X4IBL7</accession>
<keyword evidence="1" id="KW-1133">Transmembrane helix</keyword>
<dbReference type="SMART" id="SM00014">
    <property type="entry name" value="acidPPc"/>
    <property type="match status" value="1"/>
</dbReference>
<feature type="transmembrane region" description="Helical" evidence="1">
    <location>
        <begin position="57"/>
        <end position="81"/>
    </location>
</feature>
<sequence length="212" mass="22978">MRPIVSRRLTAAAAALSLCAAALLGLTLHPTEPFAFENPLLLWLHAHTVPAMTCLSLALHFFGKPLYATLFILCLSSWLWYRGRVRHALLLALGTGLSAALMHYAKLFFLRSRPELWPRLVEETSASFPSGHATYAAALAAALIINHRRSPQRALWLAGGILFALAMGLSRLILGVHYPTDIAAGWITGTACVVLLHTLLPEGQTAASGRQP</sequence>
<evidence type="ECO:0000313" key="4">
    <source>
        <dbReference type="EMBL" id="WWY03987.1"/>
    </source>
</evidence>
<feature type="transmembrane region" description="Helical" evidence="1">
    <location>
        <begin position="154"/>
        <end position="176"/>
    </location>
</feature>
<dbReference type="InterPro" id="IPR036938">
    <property type="entry name" value="PAP2/HPO_sf"/>
</dbReference>
<feature type="domain" description="Phosphatidic acid phosphatase type 2/haloperoxidase" evidence="2">
    <location>
        <begin position="88"/>
        <end position="197"/>
    </location>
</feature>
<evidence type="ECO:0000259" key="2">
    <source>
        <dbReference type="SMART" id="SM00014"/>
    </source>
</evidence>
<evidence type="ECO:0000313" key="3">
    <source>
        <dbReference type="EMBL" id="MDD9328555.1"/>
    </source>
</evidence>
<dbReference type="EMBL" id="JAPQFL010000007">
    <property type="protein sequence ID" value="MDD9328555.1"/>
    <property type="molecule type" value="Genomic_DNA"/>
</dbReference>